<dbReference type="PROSITE" id="PS50111">
    <property type="entry name" value="CHEMOTAXIS_TRANSDUC_2"/>
    <property type="match status" value="1"/>
</dbReference>
<evidence type="ECO:0000256" key="3">
    <source>
        <dbReference type="ARBA" id="ARBA00022481"/>
    </source>
</evidence>
<evidence type="ECO:0000256" key="2">
    <source>
        <dbReference type="ARBA" id="ARBA00022475"/>
    </source>
</evidence>
<dbReference type="CDD" id="cd11386">
    <property type="entry name" value="MCP_signal"/>
    <property type="match status" value="1"/>
</dbReference>
<evidence type="ECO:0000259" key="13">
    <source>
        <dbReference type="PROSITE" id="PS50885"/>
    </source>
</evidence>
<evidence type="ECO:0000256" key="10">
    <source>
        <dbReference type="PROSITE-ProRule" id="PRU00284"/>
    </source>
</evidence>
<comment type="similarity">
    <text evidence="9">Belongs to the methyl-accepting chemotaxis (MCP) protein family.</text>
</comment>
<evidence type="ECO:0000313" key="14">
    <source>
        <dbReference type="EMBL" id="AJQ94354.1"/>
    </source>
</evidence>
<evidence type="ECO:0000256" key="7">
    <source>
        <dbReference type="ARBA" id="ARBA00023136"/>
    </source>
</evidence>
<dbReference type="GO" id="GO:0006935">
    <property type="term" value="P:chemotaxis"/>
    <property type="evidence" value="ECO:0007669"/>
    <property type="project" value="UniProtKB-KW"/>
</dbReference>
<reference evidence="14 15" key="1">
    <citation type="submission" date="2014-01" db="EMBL/GenBank/DDBJ databases">
        <title>Full genme sequencing of cellulolytic bacterium Gynuella sunshinyii YC6258T gen. nov., sp. nov.</title>
        <authorList>
            <person name="Khan H."/>
            <person name="Chung E.J."/>
            <person name="Chung Y.R."/>
        </authorList>
    </citation>
    <scope>NUCLEOTIDE SEQUENCE [LARGE SCALE GENOMIC DNA]</scope>
    <source>
        <strain evidence="14 15">YC6258</strain>
    </source>
</reference>
<dbReference type="Gene3D" id="6.10.340.10">
    <property type="match status" value="1"/>
</dbReference>
<protein>
    <submittedName>
        <fullName evidence="14">Methyl-accepting chemotaxis protein</fullName>
    </submittedName>
</protein>
<keyword evidence="15" id="KW-1185">Reference proteome</keyword>
<dbReference type="PANTHER" id="PTHR32089">
    <property type="entry name" value="METHYL-ACCEPTING CHEMOTAXIS PROTEIN MCPB"/>
    <property type="match status" value="1"/>
</dbReference>
<organism evidence="14 15">
    <name type="scientific">Gynuella sunshinyii YC6258</name>
    <dbReference type="NCBI Taxonomy" id="1445510"/>
    <lineage>
        <taxon>Bacteria</taxon>
        <taxon>Pseudomonadati</taxon>
        <taxon>Pseudomonadota</taxon>
        <taxon>Gammaproteobacteria</taxon>
        <taxon>Oceanospirillales</taxon>
        <taxon>Saccharospirillaceae</taxon>
        <taxon>Gynuella</taxon>
    </lineage>
</organism>
<evidence type="ECO:0000313" key="15">
    <source>
        <dbReference type="Proteomes" id="UP000032266"/>
    </source>
</evidence>
<keyword evidence="2" id="KW-1003">Cell membrane</keyword>
<dbReference type="InterPro" id="IPR003122">
    <property type="entry name" value="Tar_rcpt_lig-bd"/>
</dbReference>
<dbReference type="SMART" id="SM00304">
    <property type="entry name" value="HAMP"/>
    <property type="match status" value="1"/>
</dbReference>
<evidence type="ECO:0000259" key="12">
    <source>
        <dbReference type="PROSITE" id="PS50111"/>
    </source>
</evidence>
<proteinExistence type="inferred from homology"/>
<evidence type="ECO:0000256" key="5">
    <source>
        <dbReference type="ARBA" id="ARBA00022692"/>
    </source>
</evidence>
<dbReference type="SMART" id="SM00283">
    <property type="entry name" value="MA"/>
    <property type="match status" value="1"/>
</dbReference>
<dbReference type="Pfam" id="PF00672">
    <property type="entry name" value="HAMP"/>
    <property type="match status" value="1"/>
</dbReference>
<keyword evidence="8 10" id="KW-0807">Transducer</keyword>
<dbReference type="InterPro" id="IPR004089">
    <property type="entry name" value="MCPsignal_dom"/>
</dbReference>
<evidence type="ECO:0000256" key="1">
    <source>
        <dbReference type="ARBA" id="ARBA00004651"/>
    </source>
</evidence>
<comment type="subcellular location">
    <subcellularLocation>
        <location evidence="1">Cell membrane</location>
        <topology evidence="1">Multi-pass membrane protein</topology>
    </subcellularLocation>
</comment>
<accession>A0A0C5VVA4</accession>
<dbReference type="KEGG" id="gsn:YC6258_02316"/>
<dbReference type="EMBL" id="CP007142">
    <property type="protein sequence ID" value="AJQ94354.1"/>
    <property type="molecule type" value="Genomic_DNA"/>
</dbReference>
<evidence type="ECO:0000256" key="11">
    <source>
        <dbReference type="SAM" id="Phobius"/>
    </source>
</evidence>
<dbReference type="Pfam" id="PF00015">
    <property type="entry name" value="MCPsignal"/>
    <property type="match status" value="1"/>
</dbReference>
<dbReference type="STRING" id="1445510.YC6258_02316"/>
<sequence length="549" mass="60073">MFIGKMTLRSQFMVVITLPCIALLLVSWAGLNGISRLQQQTQALAENTSAPMRSLAEVASRIPRMRVGIDMMLLQEVDGLKDERGVLTRVKEARGEDIAEMDAALQDALDAQVSDDARAAVKEIIDRFSNVKANELEPMFNALEKNDLATAHDIYKNKYAKSYGDMRKAVNQLLDTLLAQAETRYTNSITTYESSRNYMIVLVIVAIVASLLLATLILRRLSKRVNGLRNYVVDASENLDLRTHIDLSGQDELTEIASHFNQLLRKIHKAIEAVAQNSQTLAKTAGEVANKARMTHENCLNERDRTTQMATAINEVGATIENIAENASLAADSAKKASERSSQGAKVVAEARQGINTLSDEISNVSTVIGSLAEQTNSIGSILETIRGISEQTNLLALNAAIEAARAGEQGRGFAVVADEVRNLASRSATSTEEIQNMINRLQDQSAKTVSVMKESQEHSLRVVEQADEANTSLGSITEYIGSISDVNIQVATATEEQSTVVAELSKDVEDINHLTTETAEFADQLTDSSRQLHELSQLLNQLVQQFKL</sequence>
<evidence type="ECO:0000256" key="6">
    <source>
        <dbReference type="ARBA" id="ARBA00022989"/>
    </source>
</evidence>
<dbReference type="GO" id="GO:0007165">
    <property type="term" value="P:signal transduction"/>
    <property type="evidence" value="ECO:0007669"/>
    <property type="project" value="UniProtKB-KW"/>
</dbReference>
<dbReference type="PROSITE" id="PS50885">
    <property type="entry name" value="HAMP"/>
    <property type="match status" value="1"/>
</dbReference>
<keyword evidence="7 11" id="KW-0472">Membrane</keyword>
<dbReference type="Pfam" id="PF02203">
    <property type="entry name" value="TarH"/>
    <property type="match status" value="1"/>
</dbReference>
<dbReference type="InterPro" id="IPR003660">
    <property type="entry name" value="HAMP_dom"/>
</dbReference>
<dbReference type="FunFam" id="1.10.287.950:FF:000001">
    <property type="entry name" value="Methyl-accepting chemotaxis sensory transducer"/>
    <property type="match status" value="1"/>
</dbReference>
<dbReference type="Gene3D" id="1.10.287.950">
    <property type="entry name" value="Methyl-accepting chemotaxis protein"/>
    <property type="match status" value="1"/>
</dbReference>
<name>A0A0C5VVA4_9GAMM</name>
<keyword evidence="3" id="KW-0488">Methylation</keyword>
<dbReference type="PANTHER" id="PTHR32089:SF39">
    <property type="entry name" value="METHYL-ACCEPTING CHEMOTAXIS PROTEIN HLYB"/>
    <property type="match status" value="1"/>
</dbReference>
<keyword evidence="6 11" id="KW-1133">Transmembrane helix</keyword>
<dbReference type="HOGENOM" id="CLU_000445_107_27_6"/>
<dbReference type="GO" id="GO:0005886">
    <property type="term" value="C:plasma membrane"/>
    <property type="evidence" value="ECO:0007669"/>
    <property type="project" value="UniProtKB-SubCell"/>
</dbReference>
<dbReference type="AlphaFoldDB" id="A0A0C5VVA4"/>
<keyword evidence="5 11" id="KW-0812">Transmembrane</keyword>
<dbReference type="Proteomes" id="UP000032266">
    <property type="component" value="Chromosome"/>
</dbReference>
<gene>
    <name evidence="14" type="ORF">YC6258_02316</name>
</gene>
<keyword evidence="4" id="KW-0145">Chemotaxis</keyword>
<evidence type="ECO:0000256" key="9">
    <source>
        <dbReference type="ARBA" id="ARBA00029447"/>
    </source>
</evidence>
<evidence type="ECO:0000256" key="4">
    <source>
        <dbReference type="ARBA" id="ARBA00022500"/>
    </source>
</evidence>
<feature type="domain" description="Methyl-accepting transducer" evidence="12">
    <location>
        <begin position="277"/>
        <end position="513"/>
    </location>
</feature>
<dbReference type="SUPFAM" id="SSF58104">
    <property type="entry name" value="Methyl-accepting chemotaxis protein (MCP) signaling domain"/>
    <property type="match status" value="1"/>
</dbReference>
<evidence type="ECO:0000256" key="8">
    <source>
        <dbReference type="ARBA" id="ARBA00023224"/>
    </source>
</evidence>
<feature type="domain" description="HAMP" evidence="13">
    <location>
        <begin position="219"/>
        <end position="272"/>
    </location>
</feature>
<feature type="transmembrane region" description="Helical" evidence="11">
    <location>
        <begin position="198"/>
        <end position="218"/>
    </location>
</feature>